<dbReference type="AlphaFoldDB" id="A0A921FVA7"/>
<dbReference type="Pfam" id="PF00501">
    <property type="entry name" value="AMP-binding"/>
    <property type="match status" value="1"/>
</dbReference>
<evidence type="ECO:0000313" key="9">
    <source>
        <dbReference type="Proteomes" id="UP000715651"/>
    </source>
</evidence>
<evidence type="ECO:0000256" key="6">
    <source>
        <dbReference type="SAM" id="MobiDB-lite"/>
    </source>
</evidence>
<dbReference type="Proteomes" id="UP000715651">
    <property type="component" value="Unassembled WGS sequence"/>
</dbReference>
<evidence type="ECO:0000256" key="2">
    <source>
        <dbReference type="ARBA" id="ARBA00022598"/>
    </source>
</evidence>
<keyword evidence="4" id="KW-0443">Lipid metabolism</keyword>
<dbReference type="PANTHER" id="PTHR43272:SF32">
    <property type="entry name" value="AMP-DEPENDENT SYNTHETASE_LIGASE DOMAIN-CONTAINING PROTEIN"/>
    <property type="match status" value="1"/>
</dbReference>
<dbReference type="Gene3D" id="3.40.50.12780">
    <property type="entry name" value="N-terminal domain of ligase-like"/>
    <property type="match status" value="1"/>
</dbReference>
<sequence length="719" mass="78114">MLRYYTTAIEAPQVEQSDTFYTLLAARASLHPEDTVAQYRDPHADTSDWVTVSAHEMLSTVRAAAKGLLAAEVKKGDRVVIYSATMYEWGVLDFACAAIGAVLVPIYETDSSRQAEGICQAVNPTLAFADTGEHAMMLEDVLERIDSLQKVYCFATDGLPALQERGRAVSDEQLDEAISKVHTDDIATIVYTSGSTGKPKGAQLTYRNFLCVVKDGWKVLPGMLNDYNRLLLFLPLAHCFARYIQYCSICNNGVVAYVSSAKHLLADLRSFKPTYLLGVPRVFEKVYNAASQKAGPGIKGSIFQKAYEHFVQWSKDEQAGKAHPASERISHAFYMKTVGDTVKDALGPNMAWLACGGAPLNPDLAHFFQGIDGITFIQGYGMTECAAPCIVNFEDANRIGAVGKPGPGIELRISDEGELQIKGDNVFHGYLDDPERTAEAMTEDGWLRSGDLAKIDDDGFVWITGRKKDLIITAGGKNVSPGPLEEVIGKCPIVSHAVVLGDLKPFISALITLDEGMVKTWLKKQHMDPEMSMEQAANNPAVRAYVQQFIDRANMSVSRAESVRKFVILPADFSQEEGTMTPSMKVIRPKVLTHYSDVIEKQIYTPAPGTQPRPSDVDQLFDRMSDAARNASNQIGQAVNQASARVAEGRDSVVAAWKNRDKADNSNADTNVDADADADAEAAQNTGSVQSAEENTPTAPAADNTAASTRSDSAHSSAC</sequence>
<dbReference type="PANTHER" id="PTHR43272">
    <property type="entry name" value="LONG-CHAIN-FATTY-ACID--COA LIGASE"/>
    <property type="match status" value="1"/>
</dbReference>
<proteinExistence type="inferred from homology"/>
<dbReference type="CDD" id="cd05907">
    <property type="entry name" value="VL_LC_FACS_like"/>
    <property type="match status" value="1"/>
</dbReference>
<protein>
    <recommendedName>
        <fullName evidence="5">Acyl-CoA synthetase</fullName>
    </recommendedName>
</protein>
<reference evidence="8" key="2">
    <citation type="submission" date="2021-09" db="EMBL/GenBank/DDBJ databases">
        <authorList>
            <person name="Gilroy R."/>
        </authorList>
    </citation>
    <scope>NUCLEOTIDE SEQUENCE</scope>
    <source>
        <strain evidence="8">578</strain>
    </source>
</reference>
<keyword evidence="3" id="KW-0276">Fatty acid metabolism</keyword>
<dbReference type="SUPFAM" id="SSF56801">
    <property type="entry name" value="Acetyl-CoA synthetase-like"/>
    <property type="match status" value="1"/>
</dbReference>
<dbReference type="GO" id="GO:0016020">
    <property type="term" value="C:membrane"/>
    <property type="evidence" value="ECO:0007669"/>
    <property type="project" value="TreeGrafter"/>
</dbReference>
<evidence type="ECO:0000256" key="5">
    <source>
        <dbReference type="ARBA" id="ARBA00032875"/>
    </source>
</evidence>
<comment type="caution">
    <text evidence="8">The sequence shown here is derived from an EMBL/GenBank/DDBJ whole genome shotgun (WGS) entry which is preliminary data.</text>
</comment>
<name>A0A921FVA7_9BIFI</name>
<gene>
    <name evidence="8" type="ORF">K8U78_04070</name>
</gene>
<evidence type="ECO:0000256" key="1">
    <source>
        <dbReference type="ARBA" id="ARBA00006432"/>
    </source>
</evidence>
<evidence type="ECO:0000259" key="7">
    <source>
        <dbReference type="Pfam" id="PF00501"/>
    </source>
</evidence>
<reference evidence="8" key="1">
    <citation type="journal article" date="2021" name="PeerJ">
        <title>Extensive microbial diversity within the chicken gut microbiome revealed by metagenomics and culture.</title>
        <authorList>
            <person name="Gilroy R."/>
            <person name="Ravi A."/>
            <person name="Getino M."/>
            <person name="Pursley I."/>
            <person name="Horton D.L."/>
            <person name="Alikhan N.F."/>
            <person name="Baker D."/>
            <person name="Gharbi K."/>
            <person name="Hall N."/>
            <person name="Watson M."/>
            <person name="Adriaenssens E.M."/>
            <person name="Foster-Nyarko E."/>
            <person name="Jarju S."/>
            <person name="Secka A."/>
            <person name="Antonio M."/>
            <person name="Oren A."/>
            <person name="Chaudhuri R.R."/>
            <person name="La Ragione R."/>
            <person name="Hildebrand F."/>
            <person name="Pallen M.J."/>
        </authorList>
    </citation>
    <scope>NUCLEOTIDE SEQUENCE</scope>
    <source>
        <strain evidence="8">578</strain>
    </source>
</reference>
<dbReference type="InterPro" id="IPR000873">
    <property type="entry name" value="AMP-dep_synth/lig_dom"/>
</dbReference>
<dbReference type="InterPro" id="IPR020845">
    <property type="entry name" value="AMP-binding_CS"/>
</dbReference>
<evidence type="ECO:0000313" key="8">
    <source>
        <dbReference type="EMBL" id="HJF18316.1"/>
    </source>
</evidence>
<accession>A0A921FVA7</accession>
<dbReference type="InterPro" id="IPR042099">
    <property type="entry name" value="ANL_N_sf"/>
</dbReference>
<organism evidence="8 9">
    <name type="scientific">Aeriscardovia aeriphila</name>
    <dbReference type="NCBI Taxonomy" id="218139"/>
    <lineage>
        <taxon>Bacteria</taxon>
        <taxon>Bacillati</taxon>
        <taxon>Actinomycetota</taxon>
        <taxon>Actinomycetes</taxon>
        <taxon>Bifidobacteriales</taxon>
        <taxon>Bifidobacteriaceae</taxon>
        <taxon>Aeriscardovia</taxon>
    </lineage>
</organism>
<dbReference type="PROSITE" id="PS00455">
    <property type="entry name" value="AMP_BINDING"/>
    <property type="match status" value="1"/>
</dbReference>
<feature type="compositionally biased region" description="Low complexity" evidence="6">
    <location>
        <begin position="695"/>
        <end position="709"/>
    </location>
</feature>
<comment type="similarity">
    <text evidence="1">Belongs to the ATP-dependent AMP-binding enzyme family.</text>
</comment>
<feature type="region of interest" description="Disordered" evidence="6">
    <location>
        <begin position="657"/>
        <end position="719"/>
    </location>
</feature>
<feature type="domain" description="AMP-dependent synthetase/ligase" evidence="7">
    <location>
        <begin position="31"/>
        <end position="431"/>
    </location>
</feature>
<dbReference type="EMBL" id="DYWK01000006">
    <property type="protein sequence ID" value="HJF18316.1"/>
    <property type="molecule type" value="Genomic_DNA"/>
</dbReference>
<keyword evidence="2" id="KW-0436">Ligase</keyword>
<feature type="compositionally biased region" description="Polar residues" evidence="6">
    <location>
        <begin position="710"/>
        <end position="719"/>
    </location>
</feature>
<evidence type="ECO:0000256" key="3">
    <source>
        <dbReference type="ARBA" id="ARBA00022832"/>
    </source>
</evidence>
<dbReference type="Pfam" id="PF23562">
    <property type="entry name" value="AMP-binding_C_3"/>
    <property type="match status" value="1"/>
</dbReference>
<evidence type="ECO:0000256" key="4">
    <source>
        <dbReference type="ARBA" id="ARBA00023098"/>
    </source>
</evidence>
<dbReference type="GO" id="GO:0004467">
    <property type="term" value="F:long-chain fatty acid-CoA ligase activity"/>
    <property type="evidence" value="ECO:0007669"/>
    <property type="project" value="TreeGrafter"/>
</dbReference>